<evidence type="ECO:0000259" key="2">
    <source>
        <dbReference type="Pfam" id="PF07887"/>
    </source>
</evidence>
<dbReference type="PANTHER" id="PTHR31713:SF96">
    <property type="entry name" value="OS02G0562300 PROTEIN"/>
    <property type="match status" value="1"/>
</dbReference>
<protein>
    <recommendedName>
        <fullName evidence="2">Calmodulin binding protein-like N-terminal domain-containing protein</fullName>
    </recommendedName>
</protein>
<organism evidence="3 4">
    <name type="scientific">Sphagnum jensenii</name>
    <dbReference type="NCBI Taxonomy" id="128206"/>
    <lineage>
        <taxon>Eukaryota</taxon>
        <taxon>Viridiplantae</taxon>
        <taxon>Streptophyta</taxon>
        <taxon>Embryophyta</taxon>
        <taxon>Bryophyta</taxon>
        <taxon>Sphagnophytina</taxon>
        <taxon>Sphagnopsida</taxon>
        <taxon>Sphagnales</taxon>
        <taxon>Sphagnaceae</taxon>
        <taxon>Sphagnum</taxon>
    </lineage>
</organism>
<accession>A0ABP1AD16</accession>
<name>A0ABP1AD16_9BRYO</name>
<evidence type="ECO:0000313" key="3">
    <source>
        <dbReference type="EMBL" id="CAK9860431.1"/>
    </source>
</evidence>
<dbReference type="PANTHER" id="PTHR31713">
    <property type="entry name" value="OS02G0177800 PROTEIN"/>
    <property type="match status" value="1"/>
</dbReference>
<evidence type="ECO:0000256" key="1">
    <source>
        <dbReference type="SAM" id="MobiDB-lite"/>
    </source>
</evidence>
<feature type="compositionally biased region" description="Polar residues" evidence="1">
    <location>
        <begin position="10"/>
        <end position="27"/>
    </location>
</feature>
<gene>
    <name evidence="3" type="ORF">CSSPJE1EN2_LOCUS3426</name>
</gene>
<dbReference type="Proteomes" id="UP001497522">
    <property type="component" value="Chromosome 11"/>
</dbReference>
<evidence type="ECO:0000313" key="4">
    <source>
        <dbReference type="Proteomes" id="UP001497522"/>
    </source>
</evidence>
<proteinExistence type="predicted"/>
<reference evidence="3" key="1">
    <citation type="submission" date="2024-03" db="EMBL/GenBank/DDBJ databases">
        <authorList>
            <consortium name="ELIXIR-Norway"/>
            <consortium name="Elixir Norway"/>
        </authorList>
    </citation>
    <scope>NUCLEOTIDE SEQUENCE</scope>
</reference>
<dbReference type="InterPro" id="IPR046831">
    <property type="entry name" value="Calmodulin_bind_N"/>
</dbReference>
<keyword evidence="4" id="KW-1185">Reference proteome</keyword>
<dbReference type="Pfam" id="PF07887">
    <property type="entry name" value="Calmodulin_bind"/>
    <property type="match status" value="1"/>
</dbReference>
<feature type="domain" description="Calmodulin binding protein-like N-terminal" evidence="2">
    <location>
        <begin position="166"/>
        <end position="309"/>
    </location>
</feature>
<feature type="region of interest" description="Disordered" evidence="1">
    <location>
        <begin position="1"/>
        <end position="31"/>
    </location>
</feature>
<sequence>MSGAKRKCSNDQITSAQPMSPSVSSPTLHPHQSLEARARACSVEAQQLVSHEVDAKLRPLILELISGSLQPYLAKMGNMEPQHIAKLVSSDVNEKLKPLIYQQTIQCVESYIAMVGSEDPKHIASKVSLHVLPQLGLLVHHQNSPSVVEPQLLQAQHLADQPHLCLRFSELEKMPPHFWAETKLKNVDGFPTQVELVDARTGNVVSNGAESSATFHVVVLEGSSGAEVEADIDKGNWKELVVKPRDGRKSLLVGGLKVTLKEGKGSLDTNLRFKDNSSFVSSKKFRLGLEDISGSHIQGAVTNAFHVKDARGKSNGKKEVPAENDTLDVLVHIAKGGARLHHLNSVFKITTVKEFNLFYKENPKALRADESFAAIIENAERCQQEEPGLQKQTTNGYCVKEGSAMISMSPDASGVLMSGVNNEFNLPEQQQSIFLGDPAGDHVIRKEDLPGTSQSGIPEGVLLSPALQQNSQLLESPPHTDPWSNGTAFDIPDDLLMEDGLTIDEIPFGYFHGSTVPFT</sequence>
<dbReference type="EMBL" id="OZ023712">
    <property type="protein sequence ID" value="CAK9860431.1"/>
    <property type="molecule type" value="Genomic_DNA"/>
</dbReference>
<dbReference type="InterPro" id="IPR012416">
    <property type="entry name" value="CBP60"/>
</dbReference>